<keyword evidence="3 4" id="KW-0408">Iron</keyword>
<dbReference type="KEGG" id="tvd:SG34_016000"/>
<feature type="domain" description="Cytochrome c" evidence="5">
    <location>
        <begin position="68"/>
        <end position="186"/>
    </location>
</feature>
<evidence type="ECO:0000313" key="6">
    <source>
        <dbReference type="EMBL" id="WDE02944.1"/>
    </source>
</evidence>
<dbReference type="GO" id="GO:0009055">
    <property type="term" value="F:electron transfer activity"/>
    <property type="evidence" value="ECO:0007669"/>
    <property type="project" value="InterPro"/>
</dbReference>
<dbReference type="PANTHER" id="PTHR35008">
    <property type="entry name" value="BLL4482 PROTEIN-RELATED"/>
    <property type="match status" value="1"/>
</dbReference>
<keyword evidence="1 4" id="KW-0349">Heme</keyword>
<dbReference type="EMBL" id="CP059733">
    <property type="protein sequence ID" value="WDE02944.1"/>
    <property type="molecule type" value="Genomic_DNA"/>
</dbReference>
<dbReference type="AlphaFoldDB" id="A0AAE9YYY5"/>
<reference evidence="6 7" key="2">
    <citation type="journal article" date="2022" name="Mar. Drugs">
        <title>Bioassay-Guided Fractionation Leads to the Detection of Cholic Acid Generated by the Rare Thalassomonas sp.</title>
        <authorList>
            <person name="Pheiffer F."/>
            <person name="Schneider Y.K."/>
            <person name="Hansen E.H."/>
            <person name="Andersen J.H."/>
            <person name="Isaksson J."/>
            <person name="Busche T."/>
            <person name="R C."/>
            <person name="Kalinowski J."/>
            <person name="Zyl L.V."/>
            <person name="Trindade M."/>
        </authorList>
    </citation>
    <scope>NUCLEOTIDE SEQUENCE [LARGE SCALE GENOMIC DNA]</scope>
    <source>
        <strain evidence="6 7">XOM25</strain>
    </source>
</reference>
<name>A0AAE9YYY5_9GAMM</name>
<gene>
    <name evidence="6" type="ORF">SG34_016000</name>
</gene>
<dbReference type="PROSITE" id="PS51257">
    <property type="entry name" value="PROKAR_LIPOPROTEIN"/>
    <property type="match status" value="1"/>
</dbReference>
<dbReference type="SUPFAM" id="SSF46626">
    <property type="entry name" value="Cytochrome c"/>
    <property type="match status" value="1"/>
</dbReference>
<keyword evidence="2 4" id="KW-0479">Metal-binding</keyword>
<evidence type="ECO:0000256" key="4">
    <source>
        <dbReference type="PROSITE-ProRule" id="PRU00433"/>
    </source>
</evidence>
<accession>A0AAE9YYY5</accession>
<evidence type="ECO:0000313" key="7">
    <source>
        <dbReference type="Proteomes" id="UP000032352"/>
    </source>
</evidence>
<dbReference type="GO" id="GO:0020037">
    <property type="term" value="F:heme binding"/>
    <property type="evidence" value="ECO:0007669"/>
    <property type="project" value="InterPro"/>
</dbReference>
<protein>
    <submittedName>
        <fullName evidence="6">Cytochrome C</fullName>
    </submittedName>
</protein>
<dbReference type="Proteomes" id="UP000032352">
    <property type="component" value="Chromosome"/>
</dbReference>
<dbReference type="PROSITE" id="PS51007">
    <property type="entry name" value="CYTC"/>
    <property type="match status" value="1"/>
</dbReference>
<proteinExistence type="predicted"/>
<dbReference type="InterPro" id="IPR009056">
    <property type="entry name" value="Cyt_c-like_dom"/>
</dbReference>
<dbReference type="PANTHER" id="PTHR35008:SF8">
    <property type="entry name" value="ALCOHOL DEHYDROGENASE CYTOCHROME C SUBUNIT"/>
    <property type="match status" value="1"/>
</dbReference>
<evidence type="ECO:0000256" key="3">
    <source>
        <dbReference type="ARBA" id="ARBA00023004"/>
    </source>
</evidence>
<evidence type="ECO:0000256" key="1">
    <source>
        <dbReference type="ARBA" id="ARBA00022617"/>
    </source>
</evidence>
<evidence type="ECO:0000256" key="2">
    <source>
        <dbReference type="ARBA" id="ARBA00022723"/>
    </source>
</evidence>
<dbReference type="Gene3D" id="1.10.760.10">
    <property type="entry name" value="Cytochrome c-like domain"/>
    <property type="match status" value="1"/>
</dbReference>
<dbReference type="RefSeq" id="WP_152647421.1">
    <property type="nucleotide sequence ID" value="NZ_CP059733.1"/>
</dbReference>
<evidence type="ECO:0000259" key="5">
    <source>
        <dbReference type="PROSITE" id="PS51007"/>
    </source>
</evidence>
<organism evidence="6 7">
    <name type="scientific">Thalassomonas viridans</name>
    <dbReference type="NCBI Taxonomy" id="137584"/>
    <lineage>
        <taxon>Bacteria</taxon>
        <taxon>Pseudomonadati</taxon>
        <taxon>Pseudomonadota</taxon>
        <taxon>Gammaproteobacteria</taxon>
        <taxon>Alteromonadales</taxon>
        <taxon>Colwelliaceae</taxon>
        <taxon>Thalassomonas</taxon>
    </lineage>
</organism>
<sequence length="216" mass="23776">MNSRVTIAPPQMSSGRIVADLFLFMLFCLVVSCTSTGTDKPDYELLEPTTMLSAPEPVVLTERYYSKEQVKHGKYMVELLGCSTCHTDGALVGTPNLRRLLAGSRTGIAFSDPLTQSNPGVVFPGNLTSDPETGIGLWNESDIIEMLRTGVNQYGQHTLSVMPWPAYAKITDEDAVAIAAYLMSLPPVKHEVPRKVRPGKSTEHDFVHFGVYRKTQ</sequence>
<dbReference type="GO" id="GO:0046872">
    <property type="term" value="F:metal ion binding"/>
    <property type="evidence" value="ECO:0007669"/>
    <property type="project" value="UniProtKB-KW"/>
</dbReference>
<reference evidence="6 7" key="1">
    <citation type="journal article" date="2015" name="Genome Announc.">
        <title>Draft Genome Sequences of Marine Isolates of Thalassomonas viridans and Thalassomonas actiniarum.</title>
        <authorList>
            <person name="Olonade I."/>
            <person name="van Zyl L.J."/>
            <person name="Trindade M."/>
        </authorList>
    </citation>
    <scope>NUCLEOTIDE SEQUENCE [LARGE SCALE GENOMIC DNA]</scope>
    <source>
        <strain evidence="6 7">XOM25</strain>
    </source>
</reference>
<dbReference type="InterPro" id="IPR036909">
    <property type="entry name" value="Cyt_c-like_dom_sf"/>
</dbReference>
<dbReference type="InterPro" id="IPR051459">
    <property type="entry name" value="Cytochrome_c-type_DH"/>
</dbReference>
<keyword evidence="7" id="KW-1185">Reference proteome</keyword>